<dbReference type="RefSeq" id="WP_209660848.1">
    <property type="nucleotide sequence ID" value="NZ_JAGGLI010000015.1"/>
</dbReference>
<protein>
    <submittedName>
        <fullName evidence="2">Flagellar hook-associated protein 3 FlgL</fullName>
    </submittedName>
</protein>
<keyword evidence="2" id="KW-0969">Cilium</keyword>
<keyword evidence="3" id="KW-1185">Reference proteome</keyword>
<comment type="caution">
    <text evidence="2">The sequence shown here is derived from an EMBL/GenBank/DDBJ whole genome shotgun (WGS) entry which is preliminary data.</text>
</comment>
<dbReference type="EMBL" id="JAGGLI010000015">
    <property type="protein sequence ID" value="MBP2027788.1"/>
    <property type="molecule type" value="Genomic_DNA"/>
</dbReference>
<accession>A0ABS4KJ59</accession>
<organism evidence="2 3">
    <name type="scientific">Acetoanaerobium pronyense</name>
    <dbReference type="NCBI Taxonomy" id="1482736"/>
    <lineage>
        <taxon>Bacteria</taxon>
        <taxon>Bacillati</taxon>
        <taxon>Bacillota</taxon>
        <taxon>Clostridia</taxon>
        <taxon>Peptostreptococcales</taxon>
        <taxon>Filifactoraceae</taxon>
        <taxon>Acetoanaerobium</taxon>
    </lineage>
</organism>
<reference evidence="2 3" key="1">
    <citation type="submission" date="2021-03" db="EMBL/GenBank/DDBJ databases">
        <title>Genomic Encyclopedia of Type Strains, Phase IV (KMG-IV): sequencing the most valuable type-strain genomes for metagenomic binning, comparative biology and taxonomic classification.</title>
        <authorList>
            <person name="Goeker M."/>
        </authorList>
    </citation>
    <scope>NUCLEOTIDE SEQUENCE [LARGE SCALE GENOMIC DNA]</scope>
    <source>
        <strain evidence="2 3">DSM 27512</strain>
    </source>
</reference>
<dbReference type="PANTHER" id="PTHR42792:SF1">
    <property type="entry name" value="FLAGELLAR HOOK-ASSOCIATED PROTEIN 3"/>
    <property type="match status" value="1"/>
</dbReference>
<dbReference type="InterPro" id="IPR001492">
    <property type="entry name" value="Flagellin"/>
</dbReference>
<dbReference type="Proteomes" id="UP001314903">
    <property type="component" value="Unassembled WGS sequence"/>
</dbReference>
<sequence length="301" mass="33779">MRVTNSMMITRTMRGQNNNLNRMNKWNHDLTTMTNLHRPSDNPVKVARTLRLESDINLNVQYKDNADAAKSWLEKTESAMIEITSVVQRIRELAVAGANGVLEGDDTQKIEQEVKELRDHLIQIGNDTYMGRHIFSGYETDKPLLQNDGTYNGALDIVNLKDEVIKYQVGDSQFVDVNIPGTKVFGDDGGEPKLLKDIKELMDALNVGDHAAASASIEKMDENLRTVLQVRGEVGSKVNMLDTMQERMADVTINLKDLLSKTRDTDIAETMIQLTSSEAVYRASLAVNARIIQPTLIDFLR</sequence>
<evidence type="ECO:0000259" key="1">
    <source>
        <dbReference type="Pfam" id="PF00669"/>
    </source>
</evidence>
<evidence type="ECO:0000313" key="2">
    <source>
        <dbReference type="EMBL" id="MBP2027788.1"/>
    </source>
</evidence>
<keyword evidence="2" id="KW-0966">Cell projection</keyword>
<dbReference type="InterPro" id="IPR013384">
    <property type="entry name" value="Flagell_FlgL"/>
</dbReference>
<dbReference type="PRINTS" id="PR00207">
    <property type="entry name" value="FLAGELLIN"/>
</dbReference>
<proteinExistence type="predicted"/>
<gene>
    <name evidence="2" type="ORF">J2Z35_001586</name>
</gene>
<evidence type="ECO:0000313" key="3">
    <source>
        <dbReference type="Proteomes" id="UP001314903"/>
    </source>
</evidence>
<feature type="domain" description="Flagellin N-terminal" evidence="1">
    <location>
        <begin position="5"/>
        <end position="140"/>
    </location>
</feature>
<dbReference type="NCBIfam" id="TIGR02550">
    <property type="entry name" value="flagell_flgL"/>
    <property type="match status" value="1"/>
</dbReference>
<keyword evidence="2" id="KW-0282">Flagellum</keyword>
<dbReference type="Gene3D" id="1.20.1330.10">
    <property type="entry name" value="f41 fragment of flagellin, N-terminal domain"/>
    <property type="match status" value="1"/>
</dbReference>
<dbReference type="Pfam" id="PF00669">
    <property type="entry name" value="Flagellin_N"/>
    <property type="match status" value="1"/>
</dbReference>
<name>A0ABS4KJ59_9FIRM</name>
<dbReference type="InterPro" id="IPR001029">
    <property type="entry name" value="Flagellin_N"/>
</dbReference>
<dbReference type="PANTHER" id="PTHR42792">
    <property type="entry name" value="FLAGELLIN"/>
    <property type="match status" value="1"/>
</dbReference>
<dbReference type="SUPFAM" id="SSF64518">
    <property type="entry name" value="Phase 1 flagellin"/>
    <property type="match status" value="1"/>
</dbReference>